<gene>
    <name evidence="1" type="ORF">FSDG_01964</name>
</gene>
<dbReference type="Gene3D" id="2.20.110.10">
    <property type="entry name" value="Histone H3 K4-specific methyltransferase SET7/9 N-terminal domain"/>
    <property type="match status" value="1"/>
</dbReference>
<evidence type="ECO:0000313" key="2">
    <source>
        <dbReference type="Proteomes" id="UP000002799"/>
    </source>
</evidence>
<organism evidence="1">
    <name type="scientific">Fusobacterium animalis 7_1</name>
    <dbReference type="NCBI Taxonomy" id="457405"/>
    <lineage>
        <taxon>Bacteria</taxon>
        <taxon>Fusobacteriati</taxon>
        <taxon>Fusobacteriota</taxon>
        <taxon>Fusobacteriia</taxon>
        <taxon>Fusobacteriales</taxon>
        <taxon>Fusobacteriaceae</taxon>
        <taxon>Fusobacterium</taxon>
    </lineage>
</organism>
<accession>A0A140PW60</accession>
<dbReference type="Pfam" id="PF07661">
    <property type="entry name" value="MORN_2"/>
    <property type="match status" value="4"/>
</dbReference>
<dbReference type="PROSITE" id="PS51257">
    <property type="entry name" value="PROKAR_LIPOPROTEIN"/>
    <property type="match status" value="1"/>
</dbReference>
<dbReference type="RefSeq" id="WP_008702339.1">
    <property type="nucleotide sequence ID" value="NZ_AKBT01000001.1"/>
</dbReference>
<dbReference type="KEGG" id="fne:FSDG_01964"/>
<dbReference type="AlphaFoldDB" id="A0A140PW60"/>
<dbReference type="InterPro" id="IPR011652">
    <property type="entry name" value="MORN_2"/>
</dbReference>
<reference evidence="1 2" key="1">
    <citation type="submission" date="2013-11" db="EMBL/GenBank/DDBJ databases">
        <title>The Genome Sequence of Fusobacterium sp. 7_1.</title>
        <authorList>
            <consortium name="The Broad Institute Genome Sequencing Platform"/>
            <person name="Earl A."/>
            <person name="Ward D."/>
            <person name="Feldgarden M."/>
            <person name="Gevers D."/>
            <person name="Strauss J."/>
            <person name="Ambrose C.E."/>
            <person name="Allen-Vercoe E."/>
            <person name="Walker B."/>
            <person name="Young S.K."/>
            <person name="Zeng Q."/>
            <person name="Gargeya S."/>
            <person name="Fitzgerald M."/>
            <person name="Haas B."/>
            <person name="Abouelleil A."/>
            <person name="Alvarado L."/>
            <person name="Arachchi H.M."/>
            <person name="Berlin A.M."/>
            <person name="Chapman S.B."/>
            <person name="Goldberg J."/>
            <person name="Griggs A."/>
            <person name="Gujja S."/>
            <person name="Hansen M."/>
            <person name="Howarth C."/>
            <person name="Imamovic A."/>
            <person name="Larimer J."/>
            <person name="McCowen C."/>
            <person name="Montmayeur A."/>
            <person name="Murphy C."/>
            <person name="Neiman D."/>
            <person name="Pearson M."/>
            <person name="Priest M."/>
            <person name="Roberts A."/>
            <person name="Saif S."/>
            <person name="Shea T."/>
            <person name="Sisk P."/>
            <person name="Sykes S."/>
            <person name="Wortman J."/>
            <person name="Nusbaum C."/>
            <person name="Birren B."/>
        </authorList>
    </citation>
    <scope>NUCLEOTIDE SEQUENCE [LARGE SCALE GENOMIC DNA]</scope>
    <source>
        <strain evidence="1 2">7_1</strain>
    </source>
</reference>
<dbReference type="EMBL" id="CP007062">
    <property type="protein sequence ID" value="EEO43405.1"/>
    <property type="molecule type" value="Genomic_DNA"/>
</dbReference>
<dbReference type="Proteomes" id="UP000002799">
    <property type="component" value="Chromosome"/>
</dbReference>
<protein>
    <submittedName>
        <fullName evidence="1">Uncharacterized protein</fullName>
    </submittedName>
</protein>
<dbReference type="HOGENOM" id="CLU_041896_0_0_0"/>
<proteinExistence type="predicted"/>
<name>A0A140PW60_9FUSO</name>
<evidence type="ECO:0000313" key="1">
    <source>
        <dbReference type="EMBL" id="EEO43405.1"/>
    </source>
</evidence>
<dbReference type="eggNOG" id="COG2849">
    <property type="taxonomic scope" value="Bacteria"/>
</dbReference>
<dbReference type="Gene3D" id="3.90.930.1">
    <property type="match status" value="1"/>
</dbReference>
<dbReference type="SUPFAM" id="SSF82185">
    <property type="entry name" value="Histone H3 K4-specific methyltransferase SET7/9 N-terminal domain"/>
    <property type="match status" value="1"/>
</dbReference>
<sequence length="367" mass="42751">MKRILRFILFLLLVIVFVSCDNNKGPFEIRREGGKLILYSDNKLAKGWVDTNINDGNVVVKSKSIEYKKGIPTGNFKIYDKNGLVIIEAKLKNKEKNIFQGQMVTIVDDKLRKAIGEFSLDTDYLIEGISYEDIDLPFESIINGDIEVKYKNNQIKYRGKYKNSKRIGEHVSYFENGNLEAKGEYREDGSANRVEYYMNGNLALRESFSDYNNRIHNGIYERYYESGQLEVREKYFENGDSIYEEFYFNGNLKKKCNYRNYDEEKVLNGEYIEYYENGKVKANAYYNNNMLEKFAINYSNGVLGFLGDRKKGNGKMYLKNGQLLLSLENGKYYMNGVFAYNPYGIEAETMEVKKILENLPYSNYVAE</sequence>